<feature type="domain" description="Haemophore haem-binding" evidence="2">
    <location>
        <begin position="34"/>
        <end position="110"/>
    </location>
</feature>
<accession>A0A1Y5P3V2</accession>
<feature type="chain" id="PRO_5013164753" description="Haemophore haem-binding domain-containing protein" evidence="1">
    <location>
        <begin position="31"/>
        <end position="121"/>
    </location>
</feature>
<proteinExistence type="predicted"/>
<name>A0A1Y5P3V2_9MYCO</name>
<dbReference type="InterPro" id="IPR038378">
    <property type="entry name" value="MHB_sf"/>
</dbReference>
<dbReference type="GO" id="GO:0020037">
    <property type="term" value="F:heme binding"/>
    <property type="evidence" value="ECO:0007669"/>
    <property type="project" value="InterPro"/>
</dbReference>
<evidence type="ECO:0000313" key="3">
    <source>
        <dbReference type="EMBL" id="SBS73355.1"/>
    </source>
</evidence>
<organism evidence="3">
    <name type="scientific">uncultured Mycobacterium sp</name>
    <dbReference type="NCBI Taxonomy" id="171292"/>
    <lineage>
        <taxon>Bacteria</taxon>
        <taxon>Bacillati</taxon>
        <taxon>Actinomycetota</taxon>
        <taxon>Actinomycetes</taxon>
        <taxon>Mycobacteriales</taxon>
        <taxon>Mycobacteriaceae</taxon>
        <taxon>Mycobacterium</taxon>
        <taxon>environmental samples</taxon>
    </lineage>
</organism>
<evidence type="ECO:0000259" key="2">
    <source>
        <dbReference type="Pfam" id="PF16525"/>
    </source>
</evidence>
<sequence>MTSNRSVRRAAAAALGAGAVLLSVAGPAAADPPPNCTTADMTGIMAGVSAAMSNYLFTHPDVNAFFTGLQGLPKAQVTTQTQQYLNANPQVRAELDGVRQPSTDFRARCGLVQRPLAPGVV</sequence>
<dbReference type="AlphaFoldDB" id="A0A1Y5P3V2"/>
<protein>
    <recommendedName>
        <fullName evidence="2">Haemophore haem-binding domain-containing protein</fullName>
    </recommendedName>
</protein>
<dbReference type="InterPro" id="IPR032407">
    <property type="entry name" value="MHB"/>
</dbReference>
<dbReference type="Pfam" id="PF16525">
    <property type="entry name" value="MHB"/>
    <property type="match status" value="1"/>
</dbReference>
<dbReference type="EMBL" id="FLQS01000008">
    <property type="protein sequence ID" value="SBS73355.1"/>
    <property type="molecule type" value="Genomic_DNA"/>
</dbReference>
<dbReference type="NCBIfam" id="TIGR04529">
    <property type="entry name" value="MTB_hemophore"/>
    <property type="match status" value="1"/>
</dbReference>
<feature type="signal peptide" evidence="1">
    <location>
        <begin position="1"/>
        <end position="30"/>
    </location>
</feature>
<dbReference type="Gene3D" id="1.20.20.20">
    <property type="entry name" value="Haemophore, haem-binding domain"/>
    <property type="match status" value="1"/>
</dbReference>
<gene>
    <name evidence="3" type="ORF">MHPYR_160121</name>
</gene>
<reference evidence="3" key="1">
    <citation type="submission" date="2016-03" db="EMBL/GenBank/DDBJ databases">
        <authorList>
            <person name="Ploux O."/>
        </authorList>
    </citation>
    <scope>NUCLEOTIDE SEQUENCE</scope>
    <source>
        <strain evidence="3">UC10</strain>
    </source>
</reference>
<keyword evidence="1" id="KW-0732">Signal</keyword>
<evidence type="ECO:0000256" key="1">
    <source>
        <dbReference type="SAM" id="SignalP"/>
    </source>
</evidence>